<protein>
    <recommendedName>
        <fullName evidence="4 6">dTDP-4-dehydrorhamnose reductase</fullName>
        <ecNumber evidence="3 6">1.1.1.133</ecNumber>
    </recommendedName>
</protein>
<accession>A0A2S7T7J3</accession>
<comment type="pathway">
    <text evidence="1 6">Carbohydrate biosynthesis; dTDP-L-rhamnose biosynthesis.</text>
</comment>
<dbReference type="EC" id="1.1.1.133" evidence="3 6"/>
<dbReference type="Gene3D" id="3.90.25.10">
    <property type="entry name" value="UDP-galactose 4-epimerase, domain 1"/>
    <property type="match status" value="1"/>
</dbReference>
<dbReference type="Proteomes" id="UP000239366">
    <property type="component" value="Unassembled WGS sequence"/>
</dbReference>
<dbReference type="NCBIfam" id="TIGR01214">
    <property type="entry name" value="rmlD"/>
    <property type="match status" value="1"/>
</dbReference>
<keyword evidence="9" id="KW-1185">Reference proteome</keyword>
<comment type="caution">
    <text evidence="8">The sequence shown here is derived from an EMBL/GenBank/DDBJ whole genome shotgun (WGS) entry which is preliminary data.</text>
</comment>
<feature type="domain" description="RmlD-like substrate binding" evidence="7">
    <location>
        <begin position="1"/>
        <end position="284"/>
    </location>
</feature>
<keyword evidence="6" id="KW-0560">Oxidoreductase</keyword>
<dbReference type="EMBL" id="MQVX01000001">
    <property type="protein sequence ID" value="PQJ15899.1"/>
    <property type="molecule type" value="Genomic_DNA"/>
</dbReference>
<dbReference type="PANTHER" id="PTHR10491">
    <property type="entry name" value="DTDP-4-DEHYDRORHAMNOSE REDUCTASE"/>
    <property type="match status" value="1"/>
</dbReference>
<dbReference type="UniPathway" id="UPA00124"/>
<dbReference type="SUPFAM" id="SSF51735">
    <property type="entry name" value="NAD(P)-binding Rossmann-fold domains"/>
    <property type="match status" value="1"/>
</dbReference>
<comment type="catalytic activity">
    <reaction evidence="5">
        <text>dTDP-beta-L-rhamnose + NADP(+) = dTDP-4-dehydro-beta-L-rhamnose + NADPH + H(+)</text>
        <dbReference type="Rhea" id="RHEA:21796"/>
        <dbReference type="ChEBI" id="CHEBI:15378"/>
        <dbReference type="ChEBI" id="CHEBI:57510"/>
        <dbReference type="ChEBI" id="CHEBI:57783"/>
        <dbReference type="ChEBI" id="CHEBI:58349"/>
        <dbReference type="ChEBI" id="CHEBI:62830"/>
        <dbReference type="EC" id="1.1.1.133"/>
    </reaction>
</comment>
<dbReference type="Pfam" id="PF04321">
    <property type="entry name" value="RmlD_sub_bind"/>
    <property type="match status" value="1"/>
</dbReference>
<sequence>MKVLITGGNGQLAQALGRLLQDQGKNWEADFKNNKELDVTDFEAVSEILGNNEYAYCINCAAFTHVDKAESDTDLAHQVNVNGARNLALGCHQNSTVLIHISTDFVFDGFQNTPYSEEDVARPLGFYGDTKYKGERAIISNLEEHFILRTSWLYSEYGSNFMKTMMRLGAEKDELSVVYDQVGTPTYALDLAAVILHLIEAHSIEYGIYNYSNEGVASWYDFAKAIFEEASIEVNVKPIRSSSYPTPARRPNYSVLDKTKIKEQFSIEVPHWRDSLKQAVKALQEIES</sequence>
<dbReference type="GO" id="GO:0008831">
    <property type="term" value="F:dTDP-4-dehydrorhamnose reductase activity"/>
    <property type="evidence" value="ECO:0007669"/>
    <property type="project" value="UniProtKB-EC"/>
</dbReference>
<dbReference type="InterPro" id="IPR005913">
    <property type="entry name" value="dTDP_dehydrorham_reduct"/>
</dbReference>
<evidence type="ECO:0000256" key="2">
    <source>
        <dbReference type="ARBA" id="ARBA00010944"/>
    </source>
</evidence>
<evidence type="ECO:0000256" key="5">
    <source>
        <dbReference type="ARBA" id="ARBA00048200"/>
    </source>
</evidence>
<evidence type="ECO:0000256" key="6">
    <source>
        <dbReference type="RuleBase" id="RU364082"/>
    </source>
</evidence>
<evidence type="ECO:0000313" key="9">
    <source>
        <dbReference type="Proteomes" id="UP000239366"/>
    </source>
</evidence>
<name>A0A2S7T7J3_9FLAO</name>
<evidence type="ECO:0000259" key="7">
    <source>
        <dbReference type="Pfam" id="PF04321"/>
    </source>
</evidence>
<dbReference type="PANTHER" id="PTHR10491:SF4">
    <property type="entry name" value="METHIONINE ADENOSYLTRANSFERASE 2 SUBUNIT BETA"/>
    <property type="match status" value="1"/>
</dbReference>
<evidence type="ECO:0000256" key="3">
    <source>
        <dbReference type="ARBA" id="ARBA00012929"/>
    </source>
</evidence>
<dbReference type="GO" id="GO:0019305">
    <property type="term" value="P:dTDP-rhamnose biosynthetic process"/>
    <property type="evidence" value="ECO:0007669"/>
    <property type="project" value="UniProtKB-UniPathway"/>
</dbReference>
<comment type="function">
    <text evidence="6">Catalyzes the reduction of dTDP-6-deoxy-L-lyxo-4-hexulose to yield dTDP-L-rhamnose.</text>
</comment>
<dbReference type="InterPro" id="IPR029903">
    <property type="entry name" value="RmlD-like-bd"/>
</dbReference>
<keyword evidence="6" id="KW-0521">NADP</keyword>
<dbReference type="GO" id="GO:0005829">
    <property type="term" value="C:cytosol"/>
    <property type="evidence" value="ECO:0007669"/>
    <property type="project" value="TreeGrafter"/>
</dbReference>
<reference evidence="9" key="1">
    <citation type="submission" date="2016-11" db="EMBL/GenBank/DDBJ databases">
        <title>Trade-off between light-utilization and light-protection in marine flavobacteria.</title>
        <authorList>
            <person name="Kumagai Y."/>
            <person name="Yoshizawa S."/>
            <person name="Kogure K."/>
        </authorList>
    </citation>
    <scope>NUCLEOTIDE SEQUENCE [LARGE SCALE GENOMIC DNA]</scope>
    <source>
        <strain evidence="9">SG-18</strain>
    </source>
</reference>
<dbReference type="CDD" id="cd05254">
    <property type="entry name" value="dTDP_HR_like_SDR_e"/>
    <property type="match status" value="1"/>
</dbReference>
<dbReference type="InterPro" id="IPR036291">
    <property type="entry name" value="NAD(P)-bd_dom_sf"/>
</dbReference>
<evidence type="ECO:0000256" key="1">
    <source>
        <dbReference type="ARBA" id="ARBA00004781"/>
    </source>
</evidence>
<evidence type="ECO:0000313" key="8">
    <source>
        <dbReference type="EMBL" id="PQJ15899.1"/>
    </source>
</evidence>
<dbReference type="Gene3D" id="3.40.50.720">
    <property type="entry name" value="NAD(P)-binding Rossmann-like Domain"/>
    <property type="match status" value="1"/>
</dbReference>
<evidence type="ECO:0000256" key="4">
    <source>
        <dbReference type="ARBA" id="ARBA00017099"/>
    </source>
</evidence>
<comment type="similarity">
    <text evidence="2 6">Belongs to the dTDP-4-dehydrorhamnose reductase family.</text>
</comment>
<organism evidence="8 9">
    <name type="scientific">Aureicoccus marinus</name>
    <dbReference type="NCBI Taxonomy" id="754435"/>
    <lineage>
        <taxon>Bacteria</taxon>
        <taxon>Pseudomonadati</taxon>
        <taxon>Bacteroidota</taxon>
        <taxon>Flavobacteriia</taxon>
        <taxon>Flavobacteriales</taxon>
        <taxon>Flavobacteriaceae</taxon>
        <taxon>Aureicoccus</taxon>
    </lineage>
</organism>
<dbReference type="OrthoDB" id="9803892at2"/>
<dbReference type="AlphaFoldDB" id="A0A2S7T7J3"/>
<dbReference type="RefSeq" id="WP_105001565.1">
    <property type="nucleotide sequence ID" value="NZ_MQVX01000001.1"/>
</dbReference>
<proteinExistence type="inferred from homology"/>
<gene>
    <name evidence="8" type="ORF">BST99_09330</name>
</gene>